<reference evidence="7 8" key="1">
    <citation type="journal article" date="2016" name="Int. J. Syst. Evol. Microbiol.">
        <title>Acidipila dinghuensis sp. nov., an acidobacterium isolated from forest soil.</title>
        <authorList>
            <person name="Jiang Y.W."/>
            <person name="Wang J."/>
            <person name="Chen M.H."/>
            <person name="Lv Y.Y."/>
            <person name="Qiu L.H."/>
        </authorList>
    </citation>
    <scope>NUCLEOTIDE SEQUENCE [LARGE SCALE GENOMIC DNA]</scope>
    <source>
        <strain evidence="7 8">DHOF10</strain>
    </source>
</reference>
<dbReference type="InterPro" id="IPR047817">
    <property type="entry name" value="ABC2_TM_bact-type"/>
</dbReference>
<dbReference type="AlphaFoldDB" id="A0A4V1NVN5"/>
<evidence type="ECO:0000313" key="7">
    <source>
        <dbReference type="EMBL" id="RXS96542.1"/>
    </source>
</evidence>
<keyword evidence="5" id="KW-0813">Transport</keyword>
<sequence>MLMATASVSVPRAELSFGYYANLFRNEVRYEFLRMLRLRSYSLSVIGFPVMFYLLFGTLNSHNQYARYLLASYSCFGLVGAALFGLGAGIAMERAQGWLDLKMASPMPRFAYLFAKTMSAAGFALVVTCLLSLIGVTLAGVHMTGLEFAKLIGITLAGAIPFASMGLLVSLLVPPTAGPGIINLIYLPMSFASGLWMPLDVLPKWMQHVAPALPAYHFAQIALHIFGFARSGSSLSGHWEALLGFTCLMLGAAWLVFSRREAKA</sequence>
<comment type="subcellular location">
    <subcellularLocation>
        <location evidence="5">Cell membrane</location>
        <topology evidence="5">Multi-pass membrane protein</topology>
    </subcellularLocation>
    <subcellularLocation>
        <location evidence="1">Membrane</location>
        <topology evidence="1">Multi-pass membrane protein</topology>
    </subcellularLocation>
</comment>
<feature type="transmembrane region" description="Helical" evidence="5">
    <location>
        <begin position="38"/>
        <end position="56"/>
    </location>
</feature>
<feature type="transmembrane region" description="Helical" evidence="5">
    <location>
        <begin position="151"/>
        <end position="173"/>
    </location>
</feature>
<dbReference type="Pfam" id="PF01061">
    <property type="entry name" value="ABC2_membrane"/>
    <property type="match status" value="1"/>
</dbReference>
<evidence type="ECO:0000256" key="3">
    <source>
        <dbReference type="ARBA" id="ARBA00022989"/>
    </source>
</evidence>
<feature type="transmembrane region" description="Helical" evidence="5">
    <location>
        <begin position="241"/>
        <end position="257"/>
    </location>
</feature>
<evidence type="ECO:0000256" key="2">
    <source>
        <dbReference type="ARBA" id="ARBA00022692"/>
    </source>
</evidence>
<name>A0A4V1NVN5_9BACT</name>
<dbReference type="GO" id="GO:0043190">
    <property type="term" value="C:ATP-binding cassette (ABC) transporter complex"/>
    <property type="evidence" value="ECO:0007669"/>
    <property type="project" value="InterPro"/>
</dbReference>
<evidence type="ECO:0000256" key="4">
    <source>
        <dbReference type="ARBA" id="ARBA00023136"/>
    </source>
</evidence>
<feature type="domain" description="ABC transmembrane type-2" evidence="6">
    <location>
        <begin position="35"/>
        <end position="260"/>
    </location>
</feature>
<proteinExistence type="inferred from homology"/>
<feature type="transmembrane region" description="Helical" evidence="5">
    <location>
        <begin position="179"/>
        <end position="197"/>
    </location>
</feature>
<dbReference type="PANTHER" id="PTHR43229">
    <property type="entry name" value="NODULATION PROTEIN J"/>
    <property type="match status" value="1"/>
</dbReference>
<keyword evidence="3 5" id="KW-1133">Transmembrane helix</keyword>
<feature type="transmembrane region" description="Helical" evidence="5">
    <location>
        <begin position="68"/>
        <end position="90"/>
    </location>
</feature>
<keyword evidence="2 5" id="KW-0812">Transmembrane</keyword>
<comment type="similarity">
    <text evidence="5">Belongs to the ABC-2 integral membrane protein family.</text>
</comment>
<keyword evidence="4 5" id="KW-0472">Membrane</keyword>
<accession>A0A4V1NVN5</accession>
<dbReference type="EMBL" id="SDMK01000001">
    <property type="protein sequence ID" value="RXS96542.1"/>
    <property type="molecule type" value="Genomic_DNA"/>
</dbReference>
<dbReference type="PANTHER" id="PTHR43229:SF2">
    <property type="entry name" value="NODULATION PROTEIN J"/>
    <property type="match status" value="1"/>
</dbReference>
<evidence type="ECO:0000256" key="1">
    <source>
        <dbReference type="ARBA" id="ARBA00004141"/>
    </source>
</evidence>
<evidence type="ECO:0000259" key="6">
    <source>
        <dbReference type="PROSITE" id="PS51012"/>
    </source>
</evidence>
<feature type="transmembrane region" description="Helical" evidence="5">
    <location>
        <begin position="110"/>
        <end position="139"/>
    </location>
</feature>
<protein>
    <recommendedName>
        <fullName evidence="5">Transport permease protein</fullName>
    </recommendedName>
</protein>
<evidence type="ECO:0000256" key="5">
    <source>
        <dbReference type="RuleBase" id="RU361157"/>
    </source>
</evidence>
<dbReference type="GO" id="GO:0140359">
    <property type="term" value="F:ABC-type transporter activity"/>
    <property type="evidence" value="ECO:0007669"/>
    <property type="project" value="InterPro"/>
</dbReference>
<dbReference type="InterPro" id="IPR000412">
    <property type="entry name" value="ABC_2_transport"/>
</dbReference>
<dbReference type="OrthoDB" id="63188at2"/>
<dbReference type="PROSITE" id="PS51012">
    <property type="entry name" value="ABC_TM2"/>
    <property type="match status" value="1"/>
</dbReference>
<dbReference type="Proteomes" id="UP000290253">
    <property type="component" value="Unassembled WGS sequence"/>
</dbReference>
<keyword evidence="8" id="KW-1185">Reference proteome</keyword>
<dbReference type="InterPro" id="IPR013525">
    <property type="entry name" value="ABC2_TM"/>
</dbReference>
<evidence type="ECO:0000313" key="8">
    <source>
        <dbReference type="Proteomes" id="UP000290253"/>
    </source>
</evidence>
<dbReference type="InterPro" id="IPR051784">
    <property type="entry name" value="Nod_factor_ABC_transporter"/>
</dbReference>
<keyword evidence="5" id="KW-1003">Cell membrane</keyword>
<organism evidence="7 8">
    <name type="scientific">Silvibacterium dinghuense</name>
    <dbReference type="NCBI Taxonomy" id="1560006"/>
    <lineage>
        <taxon>Bacteria</taxon>
        <taxon>Pseudomonadati</taxon>
        <taxon>Acidobacteriota</taxon>
        <taxon>Terriglobia</taxon>
        <taxon>Terriglobales</taxon>
        <taxon>Acidobacteriaceae</taxon>
        <taxon>Silvibacterium</taxon>
    </lineage>
</organism>
<dbReference type="PIRSF" id="PIRSF006648">
    <property type="entry name" value="DrrB"/>
    <property type="match status" value="1"/>
</dbReference>
<gene>
    <name evidence="7" type="ORF">ESZ00_00875</name>
</gene>
<comment type="caution">
    <text evidence="7">The sequence shown here is derived from an EMBL/GenBank/DDBJ whole genome shotgun (WGS) entry which is preliminary data.</text>
</comment>